<dbReference type="RefSeq" id="WP_099366028.1">
    <property type="nucleotide sequence ID" value="NZ_JAYLLN010000024.1"/>
</dbReference>
<accession>A0ABU8I7A7</accession>
<feature type="region of interest" description="Disordered" evidence="1">
    <location>
        <begin position="85"/>
        <end position="104"/>
    </location>
</feature>
<dbReference type="InterPro" id="IPR008969">
    <property type="entry name" value="CarboxyPept-like_regulatory"/>
</dbReference>
<evidence type="ECO:0000256" key="2">
    <source>
        <dbReference type="SAM" id="Phobius"/>
    </source>
</evidence>
<comment type="caution">
    <text evidence="3">The sequence shown here is derived from an EMBL/GenBank/DDBJ whole genome shotgun (WGS) entry which is preliminary data.</text>
</comment>
<dbReference type="Gene3D" id="2.60.40.1120">
    <property type="entry name" value="Carboxypeptidase-like, regulatory domain"/>
    <property type="match status" value="1"/>
</dbReference>
<keyword evidence="2" id="KW-0812">Transmembrane</keyword>
<dbReference type="EMBL" id="JAYLLN010000024">
    <property type="protein sequence ID" value="MEI5985331.1"/>
    <property type="molecule type" value="Genomic_DNA"/>
</dbReference>
<dbReference type="Pfam" id="PF13620">
    <property type="entry name" value="CarboxypepD_reg"/>
    <property type="match status" value="1"/>
</dbReference>
<feature type="transmembrane region" description="Helical" evidence="2">
    <location>
        <begin position="12"/>
        <end position="27"/>
    </location>
</feature>
<name>A0ABU8I7A7_9SPHI</name>
<evidence type="ECO:0000313" key="4">
    <source>
        <dbReference type="Proteomes" id="UP001363035"/>
    </source>
</evidence>
<protein>
    <submittedName>
        <fullName evidence="3">Carboxypeptidase-like regulatory domain-containing protein</fullName>
    </submittedName>
</protein>
<dbReference type="SUPFAM" id="SSF49464">
    <property type="entry name" value="Carboxypeptidase regulatory domain-like"/>
    <property type="match status" value="1"/>
</dbReference>
<organism evidence="3 4">
    <name type="scientific">Sphingobacterium tenebrionis</name>
    <dbReference type="NCBI Taxonomy" id="3111775"/>
    <lineage>
        <taxon>Bacteria</taxon>
        <taxon>Pseudomonadati</taxon>
        <taxon>Bacteroidota</taxon>
        <taxon>Sphingobacteriia</taxon>
        <taxon>Sphingobacteriales</taxon>
        <taxon>Sphingobacteriaceae</taxon>
        <taxon>Sphingobacterium</taxon>
    </lineage>
</organism>
<reference evidence="3 4" key="1">
    <citation type="submission" date="2024-01" db="EMBL/GenBank/DDBJ databases">
        <title>Sphingobacterium tenebrionis sp. nov., a novel endophyte isolated from tenebrio molitor intestines.</title>
        <authorList>
            <person name="Zhang C."/>
        </authorList>
    </citation>
    <scope>NUCLEOTIDE SEQUENCE [LARGE SCALE GENOMIC DNA]</scope>
    <source>
        <strain evidence="3 4">PU5-4</strain>
    </source>
</reference>
<feature type="compositionally biased region" description="Basic and acidic residues" evidence="1">
    <location>
        <begin position="88"/>
        <end position="104"/>
    </location>
</feature>
<proteinExistence type="predicted"/>
<evidence type="ECO:0000256" key="1">
    <source>
        <dbReference type="SAM" id="MobiDB-lite"/>
    </source>
</evidence>
<evidence type="ECO:0000313" key="3">
    <source>
        <dbReference type="EMBL" id="MEI5985331.1"/>
    </source>
</evidence>
<sequence>MLTFLNKDYASFYFVFGLCFILQLCCIKDSSGANLHIITSEFHSKNLKITNTSVQQTSTITGIVTNTAGKPIPGATISIPKLGLSTSTDKDGKYSLDLPTGEHL</sequence>
<keyword evidence="4" id="KW-1185">Reference proteome</keyword>
<dbReference type="Proteomes" id="UP001363035">
    <property type="component" value="Unassembled WGS sequence"/>
</dbReference>
<keyword evidence="2" id="KW-1133">Transmembrane helix</keyword>
<keyword evidence="2" id="KW-0472">Membrane</keyword>
<gene>
    <name evidence="3" type="ORF">VJ786_10505</name>
</gene>